<dbReference type="Gene3D" id="3.40.50.150">
    <property type="entry name" value="Vaccinia Virus protein VP39"/>
    <property type="match status" value="1"/>
</dbReference>
<accession>A0A0H3AVQ7</accession>
<dbReference type="GO" id="GO:0003723">
    <property type="term" value="F:RNA binding"/>
    <property type="evidence" value="ECO:0007669"/>
    <property type="project" value="UniProtKB-UniRule"/>
</dbReference>
<dbReference type="HOGENOM" id="CLU_061769_0_0_5"/>
<dbReference type="GO" id="GO:0070475">
    <property type="term" value="P:rRNA base methylation"/>
    <property type="evidence" value="ECO:0007669"/>
    <property type="project" value="UniProtKB-UniRule"/>
</dbReference>
<reference evidence="3" key="1">
    <citation type="submission" date="2007-09" db="EMBL/GenBank/DDBJ databases">
        <title>Complete genome sequence of Rickettsia rickettsii.</title>
        <authorList>
            <person name="Madan A."/>
            <person name="Fahey J."/>
            <person name="Helton E."/>
            <person name="Ketteman M."/>
            <person name="Madan A."/>
            <person name="Rodrigues S."/>
            <person name="Sanchez A."/>
            <person name="Dasch G."/>
            <person name="Eremeeva M."/>
        </authorList>
    </citation>
    <scope>NUCLEOTIDE SEQUENCE [LARGE SCALE GENOMIC DNA]</scope>
    <source>
        <strain evidence="3">Sheila Smith</strain>
    </source>
</reference>
<feature type="binding site" evidence="1">
    <location>
        <position position="156"/>
    </location>
    <ligand>
        <name>S-adenosyl-L-methionine</name>
        <dbReference type="ChEBI" id="CHEBI:59789"/>
    </ligand>
</feature>
<dbReference type="SUPFAM" id="SSF53335">
    <property type="entry name" value="S-adenosyl-L-methionine-dependent methyltransferases"/>
    <property type="match status" value="1"/>
</dbReference>
<comment type="subunit">
    <text evidence="1">Monomer.</text>
</comment>
<dbReference type="PANTHER" id="PTHR37426">
    <property type="entry name" value="RIBOSOMAL RNA LARGE SUBUNIT METHYLTRANSFERASE J"/>
    <property type="match status" value="1"/>
</dbReference>
<feature type="site" description="Interaction with substrate rRNA" evidence="1">
    <location>
        <position position="3"/>
    </location>
</feature>
<comment type="function">
    <text evidence="1">Specifically methylates the adenine in position 2030 of 23S rRNA.</text>
</comment>
<dbReference type="RefSeq" id="WP_012151228.1">
    <property type="nucleotide sequence ID" value="NC_009882.1"/>
</dbReference>
<protein>
    <recommendedName>
        <fullName evidence="1">Ribosomal RNA large subunit methyltransferase J</fullName>
        <ecNumber evidence="1">2.1.1.266</ecNumber>
    </recommendedName>
    <alternativeName>
        <fullName evidence="1">23S rRNA (adenine(2030)-N6)-methyltransferase</fullName>
    </alternativeName>
    <alternativeName>
        <fullName evidence="1">23S rRNA m6A2030 methyltransferase</fullName>
    </alternativeName>
</protein>
<feature type="binding site" evidence="1">
    <location>
        <position position="114"/>
    </location>
    <ligand>
        <name>S-adenosyl-L-methionine</name>
        <dbReference type="ChEBI" id="CHEBI:59789"/>
    </ligand>
</feature>
<dbReference type="HAMAP" id="MF_00934">
    <property type="entry name" value="23SrRNA_methyltr_J"/>
    <property type="match status" value="1"/>
</dbReference>
<feature type="binding site" evidence="1">
    <location>
        <begin position="135"/>
        <end position="136"/>
    </location>
    <ligand>
        <name>S-adenosyl-L-methionine</name>
        <dbReference type="ChEBI" id="CHEBI:59789"/>
    </ligand>
</feature>
<dbReference type="KEGG" id="rri:A1G_06080"/>
<dbReference type="EC" id="2.1.1.266" evidence="1"/>
<dbReference type="GO" id="GO:0036307">
    <property type="term" value="F:23S rRNA (adenine(2030)-N(6))-methyltransferase activity"/>
    <property type="evidence" value="ECO:0007669"/>
    <property type="project" value="UniProtKB-UniRule"/>
</dbReference>
<comment type="similarity">
    <text evidence="1">Belongs to the RlmJ family.</text>
</comment>
<dbReference type="InterPro" id="IPR007473">
    <property type="entry name" value="RlmJ"/>
</dbReference>
<feature type="binding site" evidence="1">
    <location>
        <position position="18"/>
    </location>
    <ligand>
        <name>S-adenosyl-L-methionine</name>
        <dbReference type="ChEBI" id="CHEBI:59789"/>
    </ligand>
</feature>
<feature type="binding site" evidence="1">
    <location>
        <position position="96"/>
    </location>
    <ligand>
        <name>S-adenosyl-L-methionine</name>
        <dbReference type="ChEBI" id="CHEBI:59789"/>
    </ligand>
</feature>
<comment type="catalytic activity">
    <reaction evidence="1">
        <text>adenosine(2030) in 23S rRNA + S-adenosyl-L-methionine = N(6)-methyladenosine(2030) in 23S rRNA + S-adenosyl-L-homocysteine + H(+)</text>
        <dbReference type="Rhea" id="RHEA:43736"/>
        <dbReference type="Rhea" id="RHEA-COMP:10668"/>
        <dbReference type="Rhea" id="RHEA-COMP:10669"/>
        <dbReference type="ChEBI" id="CHEBI:15378"/>
        <dbReference type="ChEBI" id="CHEBI:57856"/>
        <dbReference type="ChEBI" id="CHEBI:59789"/>
        <dbReference type="ChEBI" id="CHEBI:74411"/>
        <dbReference type="ChEBI" id="CHEBI:74449"/>
        <dbReference type="EC" id="2.1.1.266"/>
    </reaction>
</comment>
<name>A0A0H3AVQ7_RICRS</name>
<keyword evidence="1" id="KW-0808">Transferase</keyword>
<keyword evidence="1" id="KW-0694">RNA-binding</keyword>
<dbReference type="Proteomes" id="UP000006832">
    <property type="component" value="Chromosome"/>
</dbReference>
<feature type="binding site" evidence="1">
    <location>
        <position position="41"/>
    </location>
    <ligand>
        <name>S-adenosyl-L-methionine</name>
        <dbReference type="ChEBI" id="CHEBI:59789"/>
    </ligand>
</feature>
<proteinExistence type="inferred from homology"/>
<dbReference type="PANTHER" id="PTHR37426:SF1">
    <property type="entry name" value="RIBOSOMAL RNA LARGE SUBUNIT METHYLTRANSFERASE J"/>
    <property type="match status" value="1"/>
</dbReference>
<evidence type="ECO:0000313" key="3">
    <source>
        <dbReference type="Proteomes" id="UP000006832"/>
    </source>
</evidence>
<dbReference type="EMBL" id="CP000848">
    <property type="protein sequence ID" value="ABV76676.1"/>
    <property type="molecule type" value="Genomic_DNA"/>
</dbReference>
<dbReference type="Pfam" id="PF04378">
    <property type="entry name" value="RsmJ"/>
    <property type="match status" value="1"/>
</dbReference>
<sequence>MNYRHIYHAGNFADIVKHLVLISILEQLKKKEKPFVVLDAFTGPGLYDLNSEAASKTLESDTGINKLLQATDPIPQLLQTFLNIINIAGKSHYPGSPFIIKQLLRPNDRLIACELHPSDYLSLKKLLPNDTHNIDAYNAIKALLPFKENRGLIFLDPPFEVKNEFQKLLEALKKIKLRVLNNTVLIWYPIKDLSLVRDFYHNYKNIGFKETMIIEYELLNSDKNMVKCGLMLINPPNIRGELEQLTEYLSGTLNLKFTYIYL</sequence>
<keyword evidence="1" id="KW-0489">Methyltransferase</keyword>
<keyword evidence="1" id="KW-0949">S-adenosyl-L-methionine</keyword>
<dbReference type="GO" id="GO:0005829">
    <property type="term" value="C:cytosol"/>
    <property type="evidence" value="ECO:0007669"/>
    <property type="project" value="TreeGrafter"/>
</dbReference>
<dbReference type="GeneID" id="79937742"/>
<evidence type="ECO:0000313" key="2">
    <source>
        <dbReference type="EMBL" id="ABV76676.1"/>
    </source>
</evidence>
<dbReference type="InterPro" id="IPR029063">
    <property type="entry name" value="SAM-dependent_MTases_sf"/>
</dbReference>
<dbReference type="AlphaFoldDB" id="A0A0H3AVQ7"/>
<gene>
    <name evidence="1" type="primary">rlmJ</name>
    <name evidence="2" type="ordered locus">A1G_06080</name>
</gene>
<organism evidence="2 3">
    <name type="scientific">Rickettsia rickettsii (strain Sheila Smith)</name>
    <dbReference type="NCBI Taxonomy" id="392021"/>
    <lineage>
        <taxon>Bacteria</taxon>
        <taxon>Pseudomonadati</taxon>
        <taxon>Pseudomonadota</taxon>
        <taxon>Alphaproteobacteria</taxon>
        <taxon>Rickettsiales</taxon>
        <taxon>Rickettsiaceae</taxon>
        <taxon>Rickettsieae</taxon>
        <taxon>Rickettsia</taxon>
        <taxon>spotted fever group</taxon>
    </lineage>
</organism>
<keyword evidence="1" id="KW-0698">rRNA processing</keyword>
<evidence type="ECO:0000256" key="1">
    <source>
        <dbReference type="HAMAP-Rule" id="MF_00934"/>
    </source>
</evidence>
<feature type="active site" description="Proton acceptor" evidence="1">
    <location>
        <position position="156"/>
    </location>
</feature>